<evidence type="ECO:0000313" key="4">
    <source>
        <dbReference type="EMBL" id="WUQ87017.1"/>
    </source>
</evidence>
<reference evidence="4" key="1">
    <citation type="submission" date="2022-10" db="EMBL/GenBank/DDBJ databases">
        <title>The complete genomes of actinobacterial strains from the NBC collection.</title>
        <authorList>
            <person name="Joergensen T.S."/>
            <person name="Alvarez Arevalo M."/>
            <person name="Sterndorff E.B."/>
            <person name="Faurdal D."/>
            <person name="Vuksanovic O."/>
            <person name="Mourched A.-S."/>
            <person name="Charusanti P."/>
            <person name="Shaw S."/>
            <person name="Blin K."/>
            <person name="Weber T."/>
        </authorList>
    </citation>
    <scope>NUCLEOTIDE SEQUENCE</scope>
    <source>
        <strain evidence="4">NBC_00222</strain>
    </source>
</reference>
<dbReference type="Proteomes" id="UP001432222">
    <property type="component" value="Chromosome"/>
</dbReference>
<feature type="transmembrane region" description="Helical" evidence="2">
    <location>
        <begin position="104"/>
        <end position="127"/>
    </location>
</feature>
<gene>
    <name evidence="4" type="ORF">OHA16_31075</name>
</gene>
<feature type="compositionally biased region" description="Basic and acidic residues" evidence="1">
    <location>
        <begin position="12"/>
        <end position="27"/>
    </location>
</feature>
<keyword evidence="2" id="KW-0472">Membrane</keyword>
<proteinExistence type="predicted"/>
<keyword evidence="2" id="KW-1133">Transmembrane helix</keyword>
<feature type="domain" description="DUF2510" evidence="3">
    <location>
        <begin position="7"/>
        <end position="43"/>
    </location>
</feature>
<accession>A0ABZ1UAM8</accession>
<evidence type="ECO:0000256" key="2">
    <source>
        <dbReference type="SAM" id="Phobius"/>
    </source>
</evidence>
<feature type="region of interest" description="Disordered" evidence="1">
    <location>
        <begin position="1"/>
        <end position="101"/>
    </location>
</feature>
<sequence length="407" mass="40796">MSEQIPAGWYPDPKDITSDPRPQRWWDGKGWTASTRPAPSDAPPPEAPAADAPGPEETAETQVLEGEVLEGGPSVRYPEPPPFGTAYGSPPPPPPKRRRKPSKLVIAATVAAVLGLGVGSGITYLAMDDHGDRHHSARQAVPPGGSGNGNGNGNGGPWRGLPDFGDPGGNGGNGGGNNDGGQGNGNGGRGNGNGNGNGSGGQGNGGQGNGGQGNGNGNGGRGNGANSTQAIDAVNRLVLSIPSGWEGGTTRDGFALITVGSYDCEGGGSCSLGGANTGRIEGGGTDVQAAAKADIDKAVKDSYNEVLSHQELKSEAVKVDGRDGYLVRWKVDAAKGNDGYVQTVVFPSADGKSLVSVHFGFDIADKAPDVAVMDTILKGIDDYSGKLPGIPGFPGGQDGGGTGTSNT</sequence>
<dbReference type="InterPro" id="IPR018929">
    <property type="entry name" value="DUF2510"/>
</dbReference>
<evidence type="ECO:0000256" key="1">
    <source>
        <dbReference type="SAM" id="MobiDB-lite"/>
    </source>
</evidence>
<evidence type="ECO:0000313" key="5">
    <source>
        <dbReference type="Proteomes" id="UP001432222"/>
    </source>
</evidence>
<keyword evidence="2" id="KW-0812">Transmembrane</keyword>
<dbReference type="RefSeq" id="WP_328957594.1">
    <property type="nucleotide sequence ID" value="NZ_CP108110.1"/>
</dbReference>
<protein>
    <submittedName>
        <fullName evidence="4">DUF2510 domain-containing protein</fullName>
    </submittedName>
</protein>
<feature type="compositionally biased region" description="Gly residues" evidence="1">
    <location>
        <begin position="144"/>
        <end position="158"/>
    </location>
</feature>
<feature type="compositionally biased region" description="Gly residues" evidence="1">
    <location>
        <begin position="392"/>
        <end position="407"/>
    </location>
</feature>
<feature type="region of interest" description="Disordered" evidence="1">
    <location>
        <begin position="133"/>
        <end position="227"/>
    </location>
</feature>
<evidence type="ECO:0000259" key="3">
    <source>
        <dbReference type="Pfam" id="PF10708"/>
    </source>
</evidence>
<dbReference type="Pfam" id="PF10708">
    <property type="entry name" value="DUF2510"/>
    <property type="match status" value="1"/>
</dbReference>
<name>A0ABZ1UAM8_9ACTN</name>
<organism evidence="4 5">
    <name type="scientific">Kitasatospora purpeofusca</name>
    <dbReference type="NCBI Taxonomy" id="67352"/>
    <lineage>
        <taxon>Bacteria</taxon>
        <taxon>Bacillati</taxon>
        <taxon>Actinomycetota</taxon>
        <taxon>Actinomycetes</taxon>
        <taxon>Kitasatosporales</taxon>
        <taxon>Streptomycetaceae</taxon>
        <taxon>Kitasatospora</taxon>
    </lineage>
</organism>
<feature type="compositionally biased region" description="Gly residues" evidence="1">
    <location>
        <begin position="166"/>
        <end position="223"/>
    </location>
</feature>
<feature type="region of interest" description="Disordered" evidence="1">
    <location>
        <begin position="388"/>
        <end position="407"/>
    </location>
</feature>
<keyword evidence="5" id="KW-1185">Reference proteome</keyword>
<dbReference type="EMBL" id="CP108110">
    <property type="protein sequence ID" value="WUQ87017.1"/>
    <property type="molecule type" value="Genomic_DNA"/>
</dbReference>
<feature type="compositionally biased region" description="Pro residues" evidence="1">
    <location>
        <begin position="78"/>
        <end position="94"/>
    </location>
</feature>